<keyword evidence="7" id="KW-1185">Reference proteome</keyword>
<dbReference type="PANTHER" id="PTHR23089">
    <property type="entry name" value="HISTIDINE TRIAD HIT PROTEIN"/>
    <property type="match status" value="1"/>
</dbReference>
<dbReference type="CDD" id="cd01276">
    <property type="entry name" value="PKCI_related"/>
    <property type="match status" value="1"/>
</dbReference>
<evidence type="ECO:0000256" key="3">
    <source>
        <dbReference type="PROSITE-ProRule" id="PRU00464"/>
    </source>
</evidence>
<dbReference type="Proteomes" id="UP000186922">
    <property type="component" value="Unassembled WGS sequence"/>
</dbReference>
<evidence type="ECO:0000256" key="4">
    <source>
        <dbReference type="SAM" id="SignalP"/>
    </source>
</evidence>
<dbReference type="STRING" id="947166.A0A1D1VBV9"/>
<dbReference type="Pfam" id="PF01230">
    <property type="entry name" value="HIT"/>
    <property type="match status" value="1"/>
</dbReference>
<dbReference type="PROSITE" id="PS00892">
    <property type="entry name" value="HIT_1"/>
    <property type="match status" value="1"/>
</dbReference>
<protein>
    <recommendedName>
        <fullName evidence="5">HIT domain-containing protein</fullName>
    </recommendedName>
</protein>
<sequence length="172" mass="18585">MITHISKRLLGSSVLLVRALSSVVASSGTCANSILPYSNMADAAASNSEVKKAQYMKASDAPSIFTRIMNKEIPGKFLHEDDQCVALQDVNPQAPVHFLVIPRTQLPGISYAKESDAAMLGHLLVVARKVAEEQGLSNGYRVVINEGKFGCQSVPHLHIHVLGKRQLSWPPG</sequence>
<dbReference type="InterPro" id="IPR011146">
    <property type="entry name" value="HIT-like"/>
</dbReference>
<feature type="active site" description="Tele-AMP-histidine intermediate" evidence="1">
    <location>
        <position position="158"/>
    </location>
</feature>
<gene>
    <name evidence="6" type="primary">RvY_10170-1</name>
    <name evidence="6" type="synonym">RvY_10170.1</name>
    <name evidence="6" type="ORF">RvY_10170</name>
</gene>
<dbReference type="SUPFAM" id="SSF54197">
    <property type="entry name" value="HIT-like"/>
    <property type="match status" value="1"/>
</dbReference>
<proteinExistence type="predicted"/>
<evidence type="ECO:0000313" key="7">
    <source>
        <dbReference type="Proteomes" id="UP000186922"/>
    </source>
</evidence>
<comment type="caution">
    <text evidence="6">The sequence shown here is derived from an EMBL/GenBank/DDBJ whole genome shotgun (WGS) entry which is preliminary data.</text>
</comment>
<evidence type="ECO:0000259" key="5">
    <source>
        <dbReference type="PROSITE" id="PS51084"/>
    </source>
</evidence>
<evidence type="ECO:0000256" key="1">
    <source>
        <dbReference type="PIRSR" id="PIRSR601310-1"/>
    </source>
</evidence>
<dbReference type="PROSITE" id="PS51084">
    <property type="entry name" value="HIT_2"/>
    <property type="match status" value="1"/>
</dbReference>
<dbReference type="InterPro" id="IPR036265">
    <property type="entry name" value="HIT-like_sf"/>
</dbReference>
<evidence type="ECO:0000313" key="6">
    <source>
        <dbReference type="EMBL" id="GAU99126.1"/>
    </source>
</evidence>
<accession>A0A1D1VBV9</accession>
<evidence type="ECO:0000256" key="2">
    <source>
        <dbReference type="PIRSR" id="PIRSR601310-3"/>
    </source>
</evidence>
<feature type="short sequence motif" description="Histidine triad motif" evidence="2 3">
    <location>
        <begin position="156"/>
        <end position="160"/>
    </location>
</feature>
<organism evidence="6 7">
    <name type="scientific">Ramazzottius varieornatus</name>
    <name type="common">Water bear</name>
    <name type="synonym">Tardigrade</name>
    <dbReference type="NCBI Taxonomy" id="947166"/>
    <lineage>
        <taxon>Eukaryota</taxon>
        <taxon>Metazoa</taxon>
        <taxon>Ecdysozoa</taxon>
        <taxon>Tardigrada</taxon>
        <taxon>Eutardigrada</taxon>
        <taxon>Parachela</taxon>
        <taxon>Hypsibioidea</taxon>
        <taxon>Ramazzottiidae</taxon>
        <taxon>Ramazzottius</taxon>
    </lineage>
</organism>
<dbReference type="Gene3D" id="3.30.428.10">
    <property type="entry name" value="HIT-like"/>
    <property type="match status" value="1"/>
</dbReference>
<feature type="chain" id="PRO_5008898274" description="HIT domain-containing protein" evidence="4">
    <location>
        <begin position="26"/>
        <end position="172"/>
    </location>
</feature>
<dbReference type="EMBL" id="BDGG01000005">
    <property type="protein sequence ID" value="GAU99126.1"/>
    <property type="molecule type" value="Genomic_DNA"/>
</dbReference>
<feature type="domain" description="HIT" evidence="5">
    <location>
        <begin position="64"/>
        <end position="172"/>
    </location>
</feature>
<name>A0A1D1VBV9_RAMVA</name>
<keyword evidence="4" id="KW-0732">Signal</keyword>
<dbReference type="PRINTS" id="PR00332">
    <property type="entry name" value="HISTRIAD"/>
</dbReference>
<feature type="signal peptide" evidence="4">
    <location>
        <begin position="1"/>
        <end position="25"/>
    </location>
</feature>
<dbReference type="InterPro" id="IPR001310">
    <property type="entry name" value="Histidine_triad_HIT"/>
</dbReference>
<dbReference type="FunFam" id="3.30.428.10:FF:000005">
    <property type="entry name" value="Histidine triad nucleotide-binding protein 1"/>
    <property type="match status" value="1"/>
</dbReference>
<dbReference type="AlphaFoldDB" id="A0A1D1VBV9"/>
<dbReference type="InterPro" id="IPR019808">
    <property type="entry name" value="Histidine_triad_CS"/>
</dbReference>
<dbReference type="GO" id="GO:0003824">
    <property type="term" value="F:catalytic activity"/>
    <property type="evidence" value="ECO:0007669"/>
    <property type="project" value="InterPro"/>
</dbReference>
<reference evidence="6 7" key="1">
    <citation type="journal article" date="2016" name="Nat. Commun.">
        <title>Extremotolerant tardigrade genome and improved radiotolerance of human cultured cells by tardigrade-unique protein.</title>
        <authorList>
            <person name="Hashimoto T."/>
            <person name="Horikawa D.D."/>
            <person name="Saito Y."/>
            <person name="Kuwahara H."/>
            <person name="Kozuka-Hata H."/>
            <person name="Shin-I T."/>
            <person name="Minakuchi Y."/>
            <person name="Ohishi K."/>
            <person name="Motoyama A."/>
            <person name="Aizu T."/>
            <person name="Enomoto A."/>
            <person name="Kondo K."/>
            <person name="Tanaka S."/>
            <person name="Hara Y."/>
            <person name="Koshikawa S."/>
            <person name="Sagara H."/>
            <person name="Miura T."/>
            <person name="Yokobori S."/>
            <person name="Miyagawa K."/>
            <person name="Suzuki Y."/>
            <person name="Kubo T."/>
            <person name="Oyama M."/>
            <person name="Kohara Y."/>
            <person name="Fujiyama A."/>
            <person name="Arakawa K."/>
            <person name="Katayama T."/>
            <person name="Toyoda A."/>
            <person name="Kunieda T."/>
        </authorList>
    </citation>
    <scope>NUCLEOTIDE SEQUENCE [LARGE SCALE GENOMIC DNA]</scope>
    <source>
        <strain evidence="6 7">YOKOZUNA-1</strain>
    </source>
</reference>
<dbReference type="OrthoDB" id="672793at2759"/>